<gene>
    <name evidence="11" type="ORF">PLOB_00044866</name>
</gene>
<evidence type="ECO:0000256" key="6">
    <source>
        <dbReference type="SAM" id="MobiDB-lite"/>
    </source>
</evidence>
<dbReference type="SMART" id="SM00137">
    <property type="entry name" value="MAM"/>
    <property type="match status" value="2"/>
</dbReference>
<dbReference type="InterPro" id="IPR009003">
    <property type="entry name" value="Peptidase_S1_PA"/>
</dbReference>
<dbReference type="Gene3D" id="1.10.10.1940">
    <property type="match status" value="1"/>
</dbReference>
<protein>
    <submittedName>
        <fullName evidence="11">Uncharacterized protein</fullName>
    </submittedName>
</protein>
<dbReference type="Pfam" id="PF01549">
    <property type="entry name" value="ShK"/>
    <property type="match status" value="2"/>
</dbReference>
<dbReference type="InterPro" id="IPR000998">
    <property type="entry name" value="MAM_dom"/>
</dbReference>
<evidence type="ECO:0000259" key="9">
    <source>
        <dbReference type="PROSITE" id="PS50287"/>
    </source>
</evidence>
<feature type="domain" description="Peptidase S1" evidence="8">
    <location>
        <begin position="1"/>
        <end position="67"/>
    </location>
</feature>
<dbReference type="InterPro" id="IPR051560">
    <property type="entry name" value="MAM_domain-containing"/>
</dbReference>
<dbReference type="PANTHER" id="PTHR23282">
    <property type="entry name" value="APICAL ENDOSOMAL GLYCOPROTEIN PRECURSOR"/>
    <property type="match status" value="1"/>
</dbReference>
<proteinExistence type="predicted"/>
<dbReference type="Proteomes" id="UP001159405">
    <property type="component" value="Unassembled WGS sequence"/>
</dbReference>
<feature type="non-terminal residue" evidence="11">
    <location>
        <position position="795"/>
    </location>
</feature>
<feature type="disulfide bond" evidence="4">
    <location>
        <begin position="107"/>
        <end position="171"/>
    </location>
</feature>
<feature type="region of interest" description="Disordered" evidence="6">
    <location>
        <begin position="627"/>
        <end position="665"/>
    </location>
</feature>
<organism evidence="11 12">
    <name type="scientific">Porites lobata</name>
    <dbReference type="NCBI Taxonomy" id="104759"/>
    <lineage>
        <taxon>Eukaryota</taxon>
        <taxon>Metazoa</taxon>
        <taxon>Cnidaria</taxon>
        <taxon>Anthozoa</taxon>
        <taxon>Hexacorallia</taxon>
        <taxon>Scleractinia</taxon>
        <taxon>Fungiina</taxon>
        <taxon>Poritidae</taxon>
        <taxon>Porites</taxon>
    </lineage>
</organism>
<dbReference type="PROSITE" id="PS50060">
    <property type="entry name" value="MAM_2"/>
    <property type="match status" value="2"/>
</dbReference>
<evidence type="ECO:0000259" key="10">
    <source>
        <dbReference type="PROSITE" id="PS51670"/>
    </source>
</evidence>
<dbReference type="PANTHER" id="PTHR23282:SF146">
    <property type="entry name" value="RT07201P-RELATED"/>
    <property type="match status" value="1"/>
</dbReference>
<keyword evidence="2 4" id="KW-1015">Disulfide bond</keyword>
<dbReference type="Gene3D" id="2.40.10.10">
    <property type="entry name" value="Trypsin-like serine proteases"/>
    <property type="match status" value="1"/>
</dbReference>
<dbReference type="Pfam" id="PF00629">
    <property type="entry name" value="MAM"/>
    <property type="match status" value="2"/>
</dbReference>
<dbReference type="Pfam" id="PF00530">
    <property type="entry name" value="SRCR"/>
    <property type="match status" value="1"/>
</dbReference>
<dbReference type="EMBL" id="CALNXK010000771">
    <property type="protein sequence ID" value="CAH3189844.1"/>
    <property type="molecule type" value="Genomic_DNA"/>
</dbReference>
<dbReference type="SMART" id="SM00254">
    <property type="entry name" value="ShKT"/>
    <property type="match status" value="2"/>
</dbReference>
<dbReference type="SUPFAM" id="SSF50494">
    <property type="entry name" value="Trypsin-like serine proteases"/>
    <property type="match status" value="1"/>
</dbReference>
<sequence>MICIGKVQGGQGACHGDSGGPLVCEFGGKWYLEGAASWTGLPCASPLKPTVYANVRNLKSWIINKMNGYVTPSPPPPGASGLRLVGGSGSWEGRVEVYHNNIWGTVCDDSWGINDARVVCRQLGFPGAVSAPGFARFGAGSGRIWLDDVACVGSESSIVYCRHSGWGIHNCAHSEDASVICSGAPTTSVPWTTWSPWTSPSAQPSCNFDYGLCYGWSQSLSDVFDWTRRRGSTSSSNTGPSSDHTTGNGYYMYIETSSPRRQGDKAKLQMSVSGNGAAACLVFYYHMYGGTMGTLNVYSGNELVFSVSGNQGNYWIRARKTIYLRNNVTFEGIAGSSFTGDIAIDDVAITNASCNNHTAGAPTTSVPWTTWLPWTSPSAQASCNFDNGLCYGWGQSSSDIFDWTRQRGSTLSLNTGPSSDHTTGNGYYMYIETSLPRRQGDNAKLQVSVPGNGAAACLDFYYHMHGDTIGTLNVYSGNELVFNVSGNQSNSWIRARETIYLRHVVTIEGIVGSSFTGDIAIDDVLITSGSCFSPSVLPTNQSIGGCSDLFPNLCSSLAHGNFCVNSFNFSRTYCAKTCGFCGAGCSDRQVVCPHLPNSFCSAYFYWSLQNCRRWCGFCSANAHSTPTPAGSTLPPSTYSAGNQNTSTTPTADGSTLKPSTPSNERMRESVMLKVNKMDIKKWNQNMERSFKNEVATAAREYCAKAQCYPEQSRRRRSSVNVTFTADMVHILPGYPKQSDNPPEVVLLAFYLSLPQGISESSIVPETVLHNIVMGHKDSIGTSIGGEISSVDPFPS</sequence>
<dbReference type="Gene3D" id="2.60.120.200">
    <property type="match status" value="2"/>
</dbReference>
<evidence type="ECO:0000256" key="3">
    <source>
        <dbReference type="ARBA" id="ARBA00023180"/>
    </source>
</evidence>
<evidence type="ECO:0000256" key="5">
    <source>
        <dbReference type="PROSITE-ProRule" id="PRU01005"/>
    </source>
</evidence>
<evidence type="ECO:0000256" key="2">
    <source>
        <dbReference type="ARBA" id="ARBA00023157"/>
    </source>
</evidence>
<dbReference type="InterPro" id="IPR043504">
    <property type="entry name" value="Peptidase_S1_PA_chymotrypsin"/>
</dbReference>
<dbReference type="SMART" id="SM00202">
    <property type="entry name" value="SR"/>
    <property type="match status" value="1"/>
</dbReference>
<evidence type="ECO:0000259" key="7">
    <source>
        <dbReference type="PROSITE" id="PS50060"/>
    </source>
</evidence>
<dbReference type="PROSITE" id="PS00420">
    <property type="entry name" value="SRCR_1"/>
    <property type="match status" value="1"/>
</dbReference>
<keyword evidence="1" id="KW-0800">Toxin</keyword>
<dbReference type="SUPFAM" id="SSF49899">
    <property type="entry name" value="Concanavalin A-like lectins/glucanases"/>
    <property type="match status" value="2"/>
</dbReference>
<dbReference type="PROSITE" id="PS50240">
    <property type="entry name" value="TRYPSIN_DOM"/>
    <property type="match status" value="1"/>
</dbReference>
<dbReference type="PRINTS" id="PR00258">
    <property type="entry name" value="SPERACTRCPTR"/>
</dbReference>
<dbReference type="Gene3D" id="3.10.250.10">
    <property type="entry name" value="SRCR-like domain"/>
    <property type="match status" value="1"/>
</dbReference>
<dbReference type="PROSITE" id="PS50287">
    <property type="entry name" value="SRCR_2"/>
    <property type="match status" value="1"/>
</dbReference>
<keyword evidence="12" id="KW-1185">Reference proteome</keyword>
<dbReference type="InterPro" id="IPR003582">
    <property type="entry name" value="ShKT_dom"/>
</dbReference>
<feature type="domain" description="ShKT" evidence="10">
    <location>
        <begin position="546"/>
        <end position="581"/>
    </location>
</feature>
<dbReference type="InterPro" id="IPR013320">
    <property type="entry name" value="ConA-like_dom_sf"/>
</dbReference>
<dbReference type="SUPFAM" id="SSF56487">
    <property type="entry name" value="SRCR-like"/>
    <property type="match status" value="1"/>
</dbReference>
<dbReference type="InterPro" id="IPR001190">
    <property type="entry name" value="SRCR"/>
</dbReference>
<keyword evidence="3" id="KW-0325">Glycoprotein</keyword>
<dbReference type="PROSITE" id="PS51670">
    <property type="entry name" value="SHKT"/>
    <property type="match status" value="1"/>
</dbReference>
<feature type="domain" description="SRCR" evidence="9">
    <location>
        <begin position="82"/>
        <end position="182"/>
    </location>
</feature>
<comment type="caution">
    <text evidence="11">The sequence shown here is derived from an EMBL/GenBank/DDBJ whole genome shotgun (WGS) entry which is preliminary data.</text>
</comment>
<accession>A0ABN8SIY1</accession>
<feature type="disulfide bond" evidence="4">
    <location>
        <begin position="151"/>
        <end position="161"/>
    </location>
</feature>
<dbReference type="PROSITE" id="PS00135">
    <property type="entry name" value="TRYPSIN_SER"/>
    <property type="match status" value="1"/>
</dbReference>
<name>A0ABN8SIY1_9CNID</name>
<dbReference type="InterPro" id="IPR036772">
    <property type="entry name" value="SRCR-like_dom_sf"/>
</dbReference>
<feature type="domain" description="MAM" evidence="7">
    <location>
        <begin position="381"/>
        <end position="533"/>
    </location>
</feature>
<evidence type="ECO:0000313" key="12">
    <source>
        <dbReference type="Proteomes" id="UP001159405"/>
    </source>
</evidence>
<dbReference type="InterPro" id="IPR033116">
    <property type="entry name" value="TRYPSIN_SER"/>
</dbReference>
<dbReference type="Pfam" id="PF00089">
    <property type="entry name" value="Trypsin"/>
    <property type="match status" value="1"/>
</dbReference>
<dbReference type="InterPro" id="IPR001254">
    <property type="entry name" value="Trypsin_dom"/>
</dbReference>
<evidence type="ECO:0000259" key="8">
    <source>
        <dbReference type="PROSITE" id="PS50240"/>
    </source>
</evidence>
<reference evidence="11 12" key="1">
    <citation type="submission" date="2022-05" db="EMBL/GenBank/DDBJ databases">
        <authorList>
            <consortium name="Genoscope - CEA"/>
            <person name="William W."/>
        </authorList>
    </citation>
    <scope>NUCLEOTIDE SEQUENCE [LARGE SCALE GENOMIC DNA]</scope>
</reference>
<feature type="disulfide bond" evidence="4">
    <location>
        <begin position="120"/>
        <end position="181"/>
    </location>
</feature>
<feature type="domain" description="MAM" evidence="7">
    <location>
        <begin position="204"/>
        <end position="356"/>
    </location>
</feature>
<evidence type="ECO:0000313" key="11">
    <source>
        <dbReference type="EMBL" id="CAH3189844.1"/>
    </source>
</evidence>
<evidence type="ECO:0000256" key="1">
    <source>
        <dbReference type="ARBA" id="ARBA00022656"/>
    </source>
</evidence>
<dbReference type="CDD" id="cd06263">
    <property type="entry name" value="MAM"/>
    <property type="match status" value="2"/>
</dbReference>
<evidence type="ECO:0000256" key="4">
    <source>
        <dbReference type="PROSITE-ProRule" id="PRU00196"/>
    </source>
</evidence>
<feature type="compositionally biased region" description="Polar residues" evidence="6">
    <location>
        <begin position="627"/>
        <end position="663"/>
    </location>
</feature>
<comment type="caution">
    <text evidence="5">Lacks conserved residue(s) required for the propagation of feature annotation.</text>
</comment>